<accession>A0A0S4L852</accession>
<organism evidence="3 4">
    <name type="scientific">Candidatus Nitrospira nitrosa</name>
    <dbReference type="NCBI Taxonomy" id="1742972"/>
    <lineage>
        <taxon>Bacteria</taxon>
        <taxon>Pseudomonadati</taxon>
        <taxon>Nitrospirota</taxon>
        <taxon>Nitrospiria</taxon>
        <taxon>Nitrospirales</taxon>
        <taxon>Nitrospiraceae</taxon>
        <taxon>Nitrospira</taxon>
    </lineage>
</organism>
<evidence type="ECO:0000313" key="4">
    <source>
        <dbReference type="Proteomes" id="UP000199032"/>
    </source>
</evidence>
<dbReference type="AlphaFoldDB" id="A0A0S4L852"/>
<dbReference type="RefSeq" id="WP_090744047.1">
    <property type="nucleotide sequence ID" value="NZ_CZQA01000001.1"/>
</dbReference>
<reference evidence="3 4" key="1">
    <citation type="submission" date="2015-10" db="EMBL/GenBank/DDBJ databases">
        <authorList>
            <person name="Gilbert D.G."/>
        </authorList>
    </citation>
    <scope>NUCLEOTIDE SEQUENCE [LARGE SCALE GENOMIC DNA]</scope>
    <source>
        <strain evidence="3">COMA1</strain>
    </source>
</reference>
<dbReference type="Proteomes" id="UP000199032">
    <property type="component" value="Unassembled WGS sequence"/>
</dbReference>
<feature type="domain" description="Mce/MlaD" evidence="2">
    <location>
        <begin position="40"/>
        <end position="116"/>
    </location>
</feature>
<keyword evidence="1" id="KW-0472">Membrane</keyword>
<dbReference type="OrthoDB" id="9806984at2"/>
<name>A0A0S4L852_9BACT</name>
<evidence type="ECO:0000259" key="2">
    <source>
        <dbReference type="Pfam" id="PF02470"/>
    </source>
</evidence>
<protein>
    <submittedName>
        <fullName evidence="3">Putative ABC-type transport system, periplasmic binding component</fullName>
    </submittedName>
</protein>
<evidence type="ECO:0000256" key="1">
    <source>
        <dbReference type="SAM" id="Phobius"/>
    </source>
</evidence>
<dbReference type="InterPro" id="IPR003399">
    <property type="entry name" value="Mce/MlaD"/>
</dbReference>
<keyword evidence="4" id="KW-1185">Reference proteome</keyword>
<dbReference type="STRING" id="1742972.COMA1_10818"/>
<gene>
    <name evidence="3" type="ORF">COMA1_10818</name>
</gene>
<keyword evidence="1" id="KW-0812">Transmembrane</keyword>
<dbReference type="EMBL" id="CZQA01000001">
    <property type="protein sequence ID" value="CUS32797.1"/>
    <property type="molecule type" value="Genomic_DNA"/>
</dbReference>
<sequence length="320" mass="34222">MEPKVNYVIVGSFVALLGAAILAGILWLGKTDYRGSYDRYEAHMKESVAGLSVDSTVKYRGVDVGRVKAITLNPDNPEQVLLTLDIVHGTPVKTDTIAVLETQGLTGLATINLTGGSREAPALQAQDGQAYPVIKTGPSLFVRLDEAVSRMLSEEGVARLLVDLDAAAKGVAKALDEENRDQLKRTIKDLSDVARTITAHKAQIEQSLNGAAKSADNLATLTASMNEQVPALLAGINRSVAKLDAATEELARTSKTVGTVVTEAKPELQQFTKRTLPEAGQLVTELRQLTGTLTRVARELEREPSSLVFGRKTPSRGPGE</sequence>
<dbReference type="PANTHER" id="PTHR36698">
    <property type="entry name" value="BLL5892 PROTEIN"/>
    <property type="match status" value="1"/>
</dbReference>
<dbReference type="PANTHER" id="PTHR36698:SF2">
    <property type="entry name" value="MCE_MLAD DOMAIN-CONTAINING PROTEIN"/>
    <property type="match status" value="1"/>
</dbReference>
<proteinExistence type="predicted"/>
<feature type="transmembrane region" description="Helical" evidence="1">
    <location>
        <begin position="6"/>
        <end position="29"/>
    </location>
</feature>
<keyword evidence="1" id="KW-1133">Transmembrane helix</keyword>
<evidence type="ECO:0000313" key="3">
    <source>
        <dbReference type="EMBL" id="CUS32797.1"/>
    </source>
</evidence>
<dbReference type="Pfam" id="PF02470">
    <property type="entry name" value="MlaD"/>
    <property type="match status" value="1"/>
</dbReference>